<organism evidence="1 2">
    <name type="scientific">Halalkalicoccus tibetensis</name>
    <dbReference type="NCBI Taxonomy" id="175632"/>
    <lineage>
        <taxon>Archaea</taxon>
        <taxon>Methanobacteriati</taxon>
        <taxon>Methanobacteriota</taxon>
        <taxon>Stenosarchaea group</taxon>
        <taxon>Halobacteria</taxon>
        <taxon>Halobacteriales</taxon>
        <taxon>Halococcaceae</taxon>
        <taxon>Halalkalicoccus</taxon>
    </lineage>
</organism>
<dbReference type="Proteomes" id="UP001596312">
    <property type="component" value="Unassembled WGS sequence"/>
</dbReference>
<dbReference type="SUPFAM" id="SSF55961">
    <property type="entry name" value="Bet v1-like"/>
    <property type="match status" value="1"/>
</dbReference>
<accession>A0ABD5VBP8</accession>
<reference evidence="1 2" key="1">
    <citation type="journal article" date="2019" name="Int. J. Syst. Evol. Microbiol.">
        <title>The Global Catalogue of Microorganisms (GCM) 10K type strain sequencing project: providing services to taxonomists for standard genome sequencing and annotation.</title>
        <authorList>
            <consortium name="The Broad Institute Genomics Platform"/>
            <consortium name="The Broad Institute Genome Sequencing Center for Infectious Disease"/>
            <person name="Wu L."/>
            <person name="Ma J."/>
        </authorList>
    </citation>
    <scope>NUCLEOTIDE SEQUENCE [LARGE SCALE GENOMIC DNA]</scope>
    <source>
        <strain evidence="1 2">CGMCC 1.3240</strain>
    </source>
</reference>
<sequence>MTATITRLEPPRALQWVATIPFSWVFKICHTFELHSIDNDRTQFINYEQLSSFLVPFVISADAQQGYEAMNNALAERAEQRFGAVSESDT</sequence>
<proteinExistence type="predicted"/>
<dbReference type="EMBL" id="JBHSXQ010000007">
    <property type="protein sequence ID" value="MFC6907141.1"/>
    <property type="molecule type" value="Genomic_DNA"/>
</dbReference>
<comment type="caution">
    <text evidence="1">The sequence shown here is derived from an EMBL/GenBank/DDBJ whole genome shotgun (WGS) entry which is preliminary data.</text>
</comment>
<dbReference type="AlphaFoldDB" id="A0ABD5VBP8"/>
<dbReference type="InterPro" id="IPR023393">
    <property type="entry name" value="START-like_dom_sf"/>
</dbReference>
<name>A0ABD5VBP8_9EURY</name>
<evidence type="ECO:0000313" key="2">
    <source>
        <dbReference type="Proteomes" id="UP001596312"/>
    </source>
</evidence>
<dbReference type="Gene3D" id="3.30.530.20">
    <property type="match status" value="1"/>
</dbReference>
<keyword evidence="2" id="KW-1185">Reference proteome</keyword>
<gene>
    <name evidence="1" type="ORF">ACFQGH_18325</name>
</gene>
<dbReference type="RefSeq" id="WP_340605729.1">
    <property type="nucleotide sequence ID" value="NZ_JBBMXV010000007.1"/>
</dbReference>
<evidence type="ECO:0000313" key="1">
    <source>
        <dbReference type="EMBL" id="MFC6907141.1"/>
    </source>
</evidence>
<protein>
    <submittedName>
        <fullName evidence="1">Uncharacterized protein</fullName>
    </submittedName>
</protein>